<protein>
    <submittedName>
        <fullName evidence="1">Uncharacterized protein</fullName>
    </submittedName>
</protein>
<evidence type="ECO:0000313" key="2">
    <source>
        <dbReference type="Proteomes" id="UP000230108"/>
    </source>
</evidence>
<dbReference type="EMBL" id="PFLF01000073">
    <property type="protein sequence ID" value="PIY68911.1"/>
    <property type="molecule type" value="Genomic_DNA"/>
</dbReference>
<dbReference type="AlphaFoldDB" id="A0A2M7QCG6"/>
<gene>
    <name evidence="1" type="ORF">COY90_03410</name>
</gene>
<reference evidence="2" key="1">
    <citation type="submission" date="2017-09" db="EMBL/GenBank/DDBJ databases">
        <title>Depth-based differentiation of microbial function through sediment-hosted aquifers and enrichment of novel symbionts in the deep terrestrial subsurface.</title>
        <authorList>
            <person name="Probst A.J."/>
            <person name="Ladd B."/>
            <person name="Jarett J.K."/>
            <person name="Geller-Mcgrath D.E."/>
            <person name="Sieber C.M.K."/>
            <person name="Emerson J.B."/>
            <person name="Anantharaman K."/>
            <person name="Thomas B.C."/>
            <person name="Malmstrom R."/>
            <person name="Stieglmeier M."/>
            <person name="Klingl A."/>
            <person name="Woyke T."/>
            <person name="Ryan C.M."/>
            <person name="Banfield J.F."/>
        </authorList>
    </citation>
    <scope>NUCLEOTIDE SEQUENCE [LARGE SCALE GENOMIC DNA]</scope>
</reference>
<comment type="caution">
    <text evidence="1">The sequence shown here is derived from an EMBL/GenBank/DDBJ whole genome shotgun (WGS) entry which is preliminary data.</text>
</comment>
<sequence>MKPLTSDQKTKFYNILAGVYLDLIKDGKIGKVEQRVFAQKVLKNIEAATTYEEVLNFIEDMVKIYPAMQIARARLHDDVNKVHETQVMSHLQSFLKSAGASSR</sequence>
<evidence type="ECO:0000313" key="1">
    <source>
        <dbReference type="EMBL" id="PIY68911.1"/>
    </source>
</evidence>
<organism evidence="1 2">
    <name type="scientific">Candidatus Roizmanbacteria bacterium CG_4_10_14_0_8_um_filter_39_9</name>
    <dbReference type="NCBI Taxonomy" id="1974829"/>
    <lineage>
        <taxon>Bacteria</taxon>
        <taxon>Candidatus Roizmaniibacteriota</taxon>
    </lineage>
</organism>
<proteinExistence type="predicted"/>
<name>A0A2M7QCG6_9BACT</name>
<dbReference type="Proteomes" id="UP000230108">
    <property type="component" value="Unassembled WGS sequence"/>
</dbReference>
<accession>A0A2M7QCG6</accession>